<keyword evidence="2" id="KW-0479">Metal-binding</keyword>
<name>A0A8H4RGT7_9HELO</name>
<dbReference type="Gene3D" id="2.60.40.420">
    <property type="entry name" value="Cupredoxins - blue copper proteins"/>
    <property type="match status" value="3"/>
</dbReference>
<dbReference type="GO" id="GO:0016491">
    <property type="term" value="F:oxidoreductase activity"/>
    <property type="evidence" value="ECO:0007669"/>
    <property type="project" value="UniProtKB-KW"/>
</dbReference>
<dbReference type="OrthoDB" id="2121828at2759"/>
<dbReference type="InterPro" id="IPR011706">
    <property type="entry name" value="Cu-oxidase_C"/>
</dbReference>
<evidence type="ECO:0008006" key="10">
    <source>
        <dbReference type="Google" id="ProtNLM"/>
    </source>
</evidence>
<dbReference type="Pfam" id="PF07732">
    <property type="entry name" value="Cu-oxidase_3"/>
    <property type="match status" value="1"/>
</dbReference>
<dbReference type="GO" id="GO:0005507">
    <property type="term" value="F:copper ion binding"/>
    <property type="evidence" value="ECO:0007669"/>
    <property type="project" value="InterPro"/>
</dbReference>
<dbReference type="InterPro" id="IPR045087">
    <property type="entry name" value="Cu-oxidase_fam"/>
</dbReference>
<dbReference type="AlphaFoldDB" id="A0A8H4RGT7"/>
<evidence type="ECO:0000256" key="2">
    <source>
        <dbReference type="ARBA" id="ARBA00022723"/>
    </source>
</evidence>
<evidence type="ECO:0000256" key="1">
    <source>
        <dbReference type="ARBA" id="ARBA00010609"/>
    </source>
</evidence>
<proteinExistence type="inferred from homology"/>
<evidence type="ECO:0000313" key="9">
    <source>
        <dbReference type="Proteomes" id="UP000566819"/>
    </source>
</evidence>
<dbReference type="PROSITE" id="PS51257">
    <property type="entry name" value="PROKAR_LIPOPROTEIN"/>
    <property type="match status" value="1"/>
</dbReference>
<gene>
    <name evidence="8" type="ORF">G7Y89_g8335</name>
</gene>
<keyword evidence="3" id="KW-0560">Oxidoreductase</keyword>
<dbReference type="InterPro" id="IPR033138">
    <property type="entry name" value="Cu_oxidase_CS"/>
</dbReference>
<dbReference type="InterPro" id="IPR011707">
    <property type="entry name" value="Cu-oxidase-like_N"/>
</dbReference>
<dbReference type="Proteomes" id="UP000566819">
    <property type="component" value="Unassembled WGS sequence"/>
</dbReference>
<keyword evidence="4" id="KW-0186">Copper</keyword>
<evidence type="ECO:0000313" key="8">
    <source>
        <dbReference type="EMBL" id="KAF4629807.1"/>
    </source>
</evidence>
<feature type="domain" description="Plastocyanin-like" evidence="7">
    <location>
        <begin position="113"/>
        <end position="219"/>
    </location>
</feature>
<evidence type="ECO:0000259" key="7">
    <source>
        <dbReference type="Pfam" id="PF07732"/>
    </source>
</evidence>
<protein>
    <recommendedName>
        <fullName evidence="10">Laccase</fullName>
    </recommendedName>
</protein>
<comment type="caution">
    <text evidence="8">The sequence shown here is derived from an EMBL/GenBank/DDBJ whole genome shotgun (WGS) entry which is preliminary data.</text>
</comment>
<reference evidence="8 9" key="1">
    <citation type="submission" date="2020-03" db="EMBL/GenBank/DDBJ databases">
        <title>Draft Genome Sequence of Cudoniella acicularis.</title>
        <authorList>
            <person name="Buettner E."/>
            <person name="Kellner H."/>
        </authorList>
    </citation>
    <scope>NUCLEOTIDE SEQUENCE [LARGE SCALE GENOMIC DNA]</scope>
    <source>
        <strain evidence="8 9">DSM 108380</strain>
    </source>
</reference>
<dbReference type="CDD" id="cd13854">
    <property type="entry name" value="CuRO_1_MaLCC_like"/>
    <property type="match status" value="1"/>
</dbReference>
<dbReference type="CDD" id="cd13901">
    <property type="entry name" value="CuRO_3_MaLCC_like"/>
    <property type="match status" value="1"/>
</dbReference>
<sequence length="624" mass="70170">MKLFERFWTVASCVLNFAAFSSCSDDGALQRPLQSSQEVIAIPRGPIFTPPGHDDGTPFKCNYSSMVGWHECSTPEDRECWLANKKGGRFDIHTNYEHVAPKGILRKYSLTVTNSSINQDGLLFPEAKLFNATYPGPWLQACWGDEVEVTVYNHLPFNGTSIHWHGIRMNQTMHMDGVNGITQCPIAPGDSFTYKFKTTQYGSSWYHSHYSLQYADGMFADRLYTGRVLHRHNSAFDAIYNGLKNPSILLNGHGNVTRYSGGNVMAKLDVPEPYNITFDKPLSTRPKRYLLRLINTSFDMTFVFSIDNHWLTVVGADFVPIHSYNSTSVLIGIGQRYNVIVEAIEHTGQLIPQDGNFWIRTYVSECRGGSGKFPKGYEKTGILRYNSSSKASPTSKPWTGEEFDVHFDDTAKPWPLAKFSLELPTSSSFNPLRIDYDDPTFLNLNKTGNWSSNLVIVPENYKSNDWVYLVLEGDRRNGRKTAGAHLIHLHGHDFAILQQEEGITYNSSKVNLTLNNPPRRDVVLLPANGFVIIAFKADNPGSWLMHCHIAKHASEGLALQILERQGDANETWPFHDSNAIKAAEATCAKWKTWHNNCTNYWPGGEAGCVRNATIKFAFQDDSGI</sequence>
<evidence type="ECO:0000259" key="6">
    <source>
        <dbReference type="Pfam" id="PF07731"/>
    </source>
</evidence>
<keyword evidence="9" id="KW-1185">Reference proteome</keyword>
<evidence type="ECO:0000256" key="3">
    <source>
        <dbReference type="ARBA" id="ARBA00023002"/>
    </source>
</evidence>
<dbReference type="PROSITE" id="PS00079">
    <property type="entry name" value="MULTICOPPER_OXIDASE1"/>
    <property type="match status" value="1"/>
</dbReference>
<feature type="chain" id="PRO_5034739224" description="Laccase" evidence="5">
    <location>
        <begin position="24"/>
        <end position="624"/>
    </location>
</feature>
<organism evidence="8 9">
    <name type="scientific">Cudoniella acicularis</name>
    <dbReference type="NCBI Taxonomy" id="354080"/>
    <lineage>
        <taxon>Eukaryota</taxon>
        <taxon>Fungi</taxon>
        <taxon>Dikarya</taxon>
        <taxon>Ascomycota</taxon>
        <taxon>Pezizomycotina</taxon>
        <taxon>Leotiomycetes</taxon>
        <taxon>Helotiales</taxon>
        <taxon>Tricladiaceae</taxon>
        <taxon>Cudoniella</taxon>
    </lineage>
</organism>
<dbReference type="InterPro" id="IPR008972">
    <property type="entry name" value="Cupredoxin"/>
</dbReference>
<dbReference type="PROSITE" id="PS00080">
    <property type="entry name" value="MULTICOPPER_OXIDASE2"/>
    <property type="match status" value="1"/>
</dbReference>
<dbReference type="InterPro" id="IPR002355">
    <property type="entry name" value="Cu_oxidase_Cu_BS"/>
</dbReference>
<feature type="signal peptide" evidence="5">
    <location>
        <begin position="1"/>
        <end position="23"/>
    </location>
</feature>
<evidence type="ECO:0000256" key="5">
    <source>
        <dbReference type="SAM" id="SignalP"/>
    </source>
</evidence>
<keyword evidence="5" id="KW-0732">Signal</keyword>
<dbReference type="PANTHER" id="PTHR11709:SF71">
    <property type="entry name" value="OXIDOREDUCTASE TPCJ"/>
    <property type="match status" value="1"/>
</dbReference>
<dbReference type="SUPFAM" id="SSF49503">
    <property type="entry name" value="Cupredoxins"/>
    <property type="match status" value="3"/>
</dbReference>
<evidence type="ECO:0000256" key="4">
    <source>
        <dbReference type="ARBA" id="ARBA00023008"/>
    </source>
</evidence>
<dbReference type="PANTHER" id="PTHR11709">
    <property type="entry name" value="MULTI-COPPER OXIDASE"/>
    <property type="match status" value="1"/>
</dbReference>
<dbReference type="EMBL" id="JAAMPI010000624">
    <property type="protein sequence ID" value="KAF4629807.1"/>
    <property type="molecule type" value="Genomic_DNA"/>
</dbReference>
<accession>A0A8H4RGT7</accession>
<dbReference type="Pfam" id="PF07731">
    <property type="entry name" value="Cu-oxidase_2"/>
    <property type="match status" value="1"/>
</dbReference>
<feature type="domain" description="Plastocyanin-like" evidence="6">
    <location>
        <begin position="445"/>
        <end position="566"/>
    </location>
</feature>
<comment type="similarity">
    <text evidence="1">Belongs to the multicopper oxidase family.</text>
</comment>